<proteinExistence type="predicted"/>
<name>A0A423I6B0_9PSED</name>
<protein>
    <submittedName>
        <fullName evidence="1">Uncharacterized protein</fullName>
    </submittedName>
</protein>
<accession>A0A423I6B0</accession>
<evidence type="ECO:0000313" key="2">
    <source>
        <dbReference type="Proteomes" id="UP000285636"/>
    </source>
</evidence>
<dbReference type="AlphaFoldDB" id="A0A423I6B0"/>
<evidence type="ECO:0000313" key="1">
    <source>
        <dbReference type="EMBL" id="RON21008.1"/>
    </source>
</evidence>
<dbReference type="EMBL" id="MOBK01000006">
    <property type="protein sequence ID" value="RON21008.1"/>
    <property type="molecule type" value="Genomic_DNA"/>
</dbReference>
<sequence length="101" mass="11641">MDTKKIIEYGGKITLDDLSQLNQSIDTSLIIDDLKEDLFQATFPKDQIIDIGWYPEFSENGTFRVSLIKANDWEHPAFSEKAKNWEELHKAISLALENLKI</sequence>
<dbReference type="RefSeq" id="WP_123434586.1">
    <property type="nucleotide sequence ID" value="NZ_MOBK01000006.1"/>
</dbReference>
<comment type="caution">
    <text evidence="1">The sequence shown here is derived from an EMBL/GenBank/DDBJ whole genome shotgun (WGS) entry which is preliminary data.</text>
</comment>
<gene>
    <name evidence="1" type="ORF">BK660_18395</name>
</gene>
<reference evidence="1 2" key="1">
    <citation type="submission" date="2016-10" db="EMBL/GenBank/DDBJ databases">
        <title>Comparative genome analysis of multiple Pseudomonas spp. focuses on biocontrol and plant growth promoting traits.</title>
        <authorList>
            <person name="Tao X.-Y."/>
            <person name="Taylor C.G."/>
        </authorList>
    </citation>
    <scope>NUCLEOTIDE SEQUENCE [LARGE SCALE GENOMIC DNA]</scope>
    <source>
        <strain evidence="1 2">38D7</strain>
    </source>
</reference>
<dbReference type="Proteomes" id="UP000285636">
    <property type="component" value="Unassembled WGS sequence"/>
</dbReference>
<organism evidence="1 2">
    <name type="scientific">Pseudomonas brassicacearum</name>
    <dbReference type="NCBI Taxonomy" id="930166"/>
    <lineage>
        <taxon>Bacteria</taxon>
        <taxon>Pseudomonadati</taxon>
        <taxon>Pseudomonadota</taxon>
        <taxon>Gammaproteobacteria</taxon>
        <taxon>Pseudomonadales</taxon>
        <taxon>Pseudomonadaceae</taxon>
        <taxon>Pseudomonas</taxon>
    </lineage>
</organism>